<dbReference type="OrthoDB" id="9900537at2759"/>
<dbReference type="SUPFAM" id="SSF50630">
    <property type="entry name" value="Acid proteases"/>
    <property type="match status" value="1"/>
</dbReference>
<evidence type="ECO:0000256" key="2">
    <source>
        <dbReference type="ARBA" id="ARBA00022750"/>
    </source>
</evidence>
<feature type="non-terminal residue" evidence="6">
    <location>
        <position position="1"/>
    </location>
</feature>
<dbReference type="InterPro" id="IPR001969">
    <property type="entry name" value="Aspartic_peptidase_AS"/>
</dbReference>
<comment type="caution">
    <text evidence="6">The sequence shown here is derived from an EMBL/GenBank/DDBJ whole genome shotgun (WGS) entry which is preliminary data.</text>
</comment>
<sequence length="265" mass="28138">LPAEVGKRSAERAPQPRPETNSCCNLSALARLQPATAGSLGFDLAASVETTLATTRPVKIPTAVFGPIKIEGQACGALLLGRSSVTIMGLFVLPGVIDEDYTGEIQIMAYTLFPPLVVQPGQKIAQLIPLPRVARGIEPVLSEPRGDGGFGSTGLTMLTMDLGSRPKKQIRIAYHDQFVMLWGLLDTGADTSIVTPDSWPKNWPSRQTMDTVTGVGGYTLARRTPAVTIQIDNQQVLTSLAIVQLPPGVACLIGRDVLAQMGVVL</sequence>
<dbReference type="Gene3D" id="2.40.70.10">
    <property type="entry name" value="Acid Proteases"/>
    <property type="match status" value="1"/>
</dbReference>
<keyword evidence="1" id="KW-0645">Protease</keyword>
<dbReference type="AlphaFoldDB" id="A0A7K8X7Q6"/>
<dbReference type="PROSITE" id="PS00141">
    <property type="entry name" value="ASP_PROTEASE"/>
    <property type="match status" value="1"/>
</dbReference>
<dbReference type="InterPro" id="IPR021109">
    <property type="entry name" value="Peptidase_aspartic_dom_sf"/>
</dbReference>
<name>A0A7K8X7Q6_9PICI</name>
<reference evidence="6 7" key="1">
    <citation type="submission" date="2019-09" db="EMBL/GenBank/DDBJ databases">
        <title>Bird 10,000 Genomes (B10K) Project - Family phase.</title>
        <authorList>
            <person name="Zhang G."/>
        </authorList>
    </citation>
    <scope>NUCLEOTIDE SEQUENCE [LARGE SCALE GENOMIC DNA]</scope>
    <source>
        <strain evidence="6">B10K-DU-001-04</strain>
        <tissue evidence="6">Muscle</tissue>
    </source>
</reference>
<evidence type="ECO:0000313" key="7">
    <source>
        <dbReference type="Proteomes" id="UP000583613"/>
    </source>
</evidence>
<dbReference type="InterPro" id="IPR029054">
    <property type="entry name" value="dUTPase-like"/>
</dbReference>
<dbReference type="CDD" id="cd05482">
    <property type="entry name" value="HIV_retropepsin_like"/>
    <property type="match status" value="1"/>
</dbReference>
<dbReference type="SUPFAM" id="SSF51283">
    <property type="entry name" value="dUTPase-like"/>
    <property type="match status" value="1"/>
</dbReference>
<dbReference type="PANTHER" id="PTHR19422">
    <property type="entry name" value="GAG RETROVIRAL POLYPROTEIN"/>
    <property type="match status" value="1"/>
</dbReference>
<dbReference type="Pfam" id="PF00692">
    <property type="entry name" value="dUTPase"/>
    <property type="match status" value="1"/>
</dbReference>
<feature type="compositionally biased region" description="Basic and acidic residues" evidence="4">
    <location>
        <begin position="1"/>
        <end position="11"/>
    </location>
</feature>
<feature type="domain" description="Peptidase A2" evidence="5">
    <location>
        <begin position="181"/>
        <end position="257"/>
    </location>
</feature>
<keyword evidence="3" id="KW-0378">Hydrolase</keyword>
<protein>
    <submittedName>
        <fullName evidence="6">POK9 protein</fullName>
    </submittedName>
</protein>
<organism evidence="6 7">
    <name type="scientific">Eubucco bourcierii</name>
    <name type="common">red-headed barbet</name>
    <dbReference type="NCBI Taxonomy" id="91767"/>
    <lineage>
        <taxon>Eukaryota</taxon>
        <taxon>Metazoa</taxon>
        <taxon>Chordata</taxon>
        <taxon>Craniata</taxon>
        <taxon>Vertebrata</taxon>
        <taxon>Euteleostomi</taxon>
        <taxon>Archelosauria</taxon>
        <taxon>Archosauria</taxon>
        <taxon>Dinosauria</taxon>
        <taxon>Saurischia</taxon>
        <taxon>Theropoda</taxon>
        <taxon>Coelurosauria</taxon>
        <taxon>Aves</taxon>
        <taxon>Neognathae</taxon>
        <taxon>Neoaves</taxon>
        <taxon>Telluraves</taxon>
        <taxon>Coraciimorphae</taxon>
        <taxon>Piciformes</taxon>
        <taxon>Ramphastidae</taxon>
        <taxon>Eubucco</taxon>
    </lineage>
</organism>
<evidence type="ECO:0000256" key="1">
    <source>
        <dbReference type="ARBA" id="ARBA00022670"/>
    </source>
</evidence>
<gene>
    <name evidence="6" type="primary">Ervk9_0</name>
    <name evidence="6" type="ORF">EUBBOU_R01009</name>
</gene>
<feature type="region of interest" description="Disordered" evidence="4">
    <location>
        <begin position="1"/>
        <end position="20"/>
    </location>
</feature>
<dbReference type="PANTHER" id="PTHR19422:SF123">
    <property type="entry name" value="RT1 CLASS I, LOCUS CE15"/>
    <property type="match status" value="1"/>
</dbReference>
<dbReference type="EMBL" id="VWZE01004479">
    <property type="protein sequence ID" value="NXF86916.1"/>
    <property type="molecule type" value="Genomic_DNA"/>
</dbReference>
<dbReference type="Pfam" id="PF00077">
    <property type="entry name" value="RVP"/>
    <property type="match status" value="1"/>
</dbReference>
<evidence type="ECO:0000313" key="6">
    <source>
        <dbReference type="EMBL" id="NXF86916.1"/>
    </source>
</evidence>
<dbReference type="InterPro" id="IPR036157">
    <property type="entry name" value="dUTPase-like_sf"/>
</dbReference>
<dbReference type="InterPro" id="IPR001995">
    <property type="entry name" value="Peptidase_A2_cat"/>
</dbReference>
<feature type="non-terminal residue" evidence="6">
    <location>
        <position position="265"/>
    </location>
</feature>
<dbReference type="InterPro" id="IPR051592">
    <property type="entry name" value="HERV-K_Pro_peptidase_A2"/>
</dbReference>
<keyword evidence="2" id="KW-0064">Aspartyl protease</keyword>
<dbReference type="CDD" id="cd07557">
    <property type="entry name" value="trimeric_dUTPase"/>
    <property type="match status" value="1"/>
</dbReference>
<proteinExistence type="predicted"/>
<dbReference type="Gene3D" id="2.70.40.10">
    <property type="match status" value="1"/>
</dbReference>
<evidence type="ECO:0000259" key="5">
    <source>
        <dbReference type="PROSITE" id="PS50175"/>
    </source>
</evidence>
<dbReference type="InterPro" id="IPR018061">
    <property type="entry name" value="Retropepsins"/>
</dbReference>
<dbReference type="GO" id="GO:0006508">
    <property type="term" value="P:proteolysis"/>
    <property type="evidence" value="ECO:0007669"/>
    <property type="project" value="UniProtKB-KW"/>
</dbReference>
<dbReference type="GO" id="GO:0004190">
    <property type="term" value="F:aspartic-type endopeptidase activity"/>
    <property type="evidence" value="ECO:0007669"/>
    <property type="project" value="UniProtKB-KW"/>
</dbReference>
<evidence type="ECO:0000256" key="3">
    <source>
        <dbReference type="ARBA" id="ARBA00022801"/>
    </source>
</evidence>
<dbReference type="Proteomes" id="UP000583613">
    <property type="component" value="Unassembled WGS sequence"/>
</dbReference>
<accession>A0A7K8X7Q6</accession>
<dbReference type="InterPro" id="IPR034170">
    <property type="entry name" value="Retropepsin-like_cat_dom"/>
</dbReference>
<dbReference type="InterPro" id="IPR033704">
    <property type="entry name" value="dUTPase_trimeric"/>
</dbReference>
<evidence type="ECO:0000256" key="4">
    <source>
        <dbReference type="SAM" id="MobiDB-lite"/>
    </source>
</evidence>
<dbReference type="PROSITE" id="PS50175">
    <property type="entry name" value="ASP_PROT_RETROV"/>
    <property type="match status" value="1"/>
</dbReference>
<keyword evidence="7" id="KW-1185">Reference proteome</keyword>